<name>H5Y3Y3_9FIRM</name>
<evidence type="ECO:0000313" key="3">
    <source>
        <dbReference type="Proteomes" id="UP000005104"/>
    </source>
</evidence>
<accession>H5Y3Y3</accession>
<protein>
    <submittedName>
        <fullName evidence="2">Nicotinamidase-like amidase</fullName>
    </submittedName>
</protein>
<organism evidence="2 3">
    <name type="scientific">Desulfosporosinus youngiae DSM 17734</name>
    <dbReference type="NCBI Taxonomy" id="768710"/>
    <lineage>
        <taxon>Bacteria</taxon>
        <taxon>Bacillati</taxon>
        <taxon>Bacillota</taxon>
        <taxon>Clostridia</taxon>
        <taxon>Eubacteriales</taxon>
        <taxon>Desulfitobacteriaceae</taxon>
        <taxon>Desulfosporosinus</taxon>
    </lineage>
</organism>
<dbReference type="InterPro" id="IPR050993">
    <property type="entry name" value="Isochorismatase_domain"/>
</dbReference>
<dbReference type="HOGENOM" id="CLU_066901_0_1_9"/>
<dbReference type="SUPFAM" id="SSF52499">
    <property type="entry name" value="Isochorismatase-like hydrolases"/>
    <property type="match status" value="1"/>
</dbReference>
<sequence length="182" mass="19924">MNKYVLNEAEVVLVVIDIQAKLLPVMKYGEQVIQNTNTLISVAKKLDIPIFVTEQYPKGLGKTVSELSNNLEGSSTYEKMTFSGCTSEVTSALKGLGRKKIMITGTETHVCVFQTTRDLLANGYQVFVVGDAVCSRTKANYRNGLSLMSSMGAVVTNTETVVFDLLKQSGTPLFKELSKLIK</sequence>
<reference evidence="2 3" key="1">
    <citation type="submission" date="2011-11" db="EMBL/GenBank/DDBJ databases">
        <title>The Noncontiguous Finished genome of Desulfosporosinus youngiae DSM 17734.</title>
        <authorList>
            <consortium name="US DOE Joint Genome Institute (JGI-PGF)"/>
            <person name="Lucas S."/>
            <person name="Han J."/>
            <person name="Lapidus A."/>
            <person name="Cheng J.-F."/>
            <person name="Goodwin L."/>
            <person name="Pitluck S."/>
            <person name="Peters L."/>
            <person name="Ovchinnikova G."/>
            <person name="Lu M."/>
            <person name="Land M.L."/>
            <person name="Hauser L."/>
            <person name="Pester M."/>
            <person name="Spring S."/>
            <person name="Ollivier B."/>
            <person name="Rattei T."/>
            <person name="Klenk H.-P."/>
            <person name="Wagner M."/>
            <person name="Loy A."/>
            <person name="Woyke T.J."/>
        </authorList>
    </citation>
    <scope>NUCLEOTIDE SEQUENCE [LARGE SCALE GENOMIC DNA]</scope>
    <source>
        <strain evidence="2 3">DSM 17734</strain>
    </source>
</reference>
<dbReference type="Proteomes" id="UP000005104">
    <property type="component" value="Chromosome"/>
</dbReference>
<dbReference type="Gene3D" id="3.40.50.850">
    <property type="entry name" value="Isochorismatase-like"/>
    <property type="match status" value="1"/>
</dbReference>
<keyword evidence="3" id="KW-1185">Reference proteome</keyword>
<proteinExistence type="predicted"/>
<dbReference type="EMBL" id="CM001441">
    <property type="protein sequence ID" value="EHQ89521.1"/>
    <property type="molecule type" value="Genomic_DNA"/>
</dbReference>
<dbReference type="PANTHER" id="PTHR14119">
    <property type="entry name" value="HYDROLASE"/>
    <property type="match status" value="1"/>
</dbReference>
<dbReference type="InterPro" id="IPR000868">
    <property type="entry name" value="Isochorismatase-like_dom"/>
</dbReference>
<dbReference type="CDD" id="cd01012">
    <property type="entry name" value="YcaC_related"/>
    <property type="match status" value="1"/>
</dbReference>
<dbReference type="PANTHER" id="PTHR14119:SF3">
    <property type="entry name" value="ISOCHORISMATASE DOMAIN-CONTAINING PROTEIN 2"/>
    <property type="match status" value="1"/>
</dbReference>
<dbReference type="AlphaFoldDB" id="H5Y3Y3"/>
<dbReference type="RefSeq" id="WP_007783252.1">
    <property type="nucleotide sequence ID" value="NZ_CM001441.1"/>
</dbReference>
<dbReference type="eggNOG" id="COG1335">
    <property type="taxonomic scope" value="Bacteria"/>
</dbReference>
<dbReference type="Pfam" id="PF00857">
    <property type="entry name" value="Isochorismatase"/>
    <property type="match status" value="1"/>
</dbReference>
<evidence type="ECO:0000259" key="1">
    <source>
        <dbReference type="Pfam" id="PF00857"/>
    </source>
</evidence>
<gene>
    <name evidence="2" type="ORF">DesyoDRAFT_2446</name>
</gene>
<evidence type="ECO:0000313" key="2">
    <source>
        <dbReference type="EMBL" id="EHQ89521.1"/>
    </source>
</evidence>
<dbReference type="InterPro" id="IPR036380">
    <property type="entry name" value="Isochorismatase-like_sf"/>
</dbReference>
<dbReference type="STRING" id="768710.DesyoDRAFT_2446"/>
<dbReference type="OrthoDB" id="9789777at2"/>
<feature type="domain" description="Isochorismatase-like" evidence="1">
    <location>
        <begin position="12"/>
        <end position="159"/>
    </location>
</feature>